<dbReference type="SUPFAM" id="SSF46689">
    <property type="entry name" value="Homeodomain-like"/>
    <property type="match status" value="1"/>
</dbReference>
<keyword evidence="2 3" id="KW-0539">Nucleus</keyword>
<dbReference type="GO" id="GO:0005634">
    <property type="term" value="C:nucleus"/>
    <property type="evidence" value="ECO:0007669"/>
    <property type="project" value="UniProtKB-SubCell"/>
</dbReference>
<dbReference type="PROSITE" id="PS50071">
    <property type="entry name" value="HOMEOBOX_2"/>
    <property type="match status" value="1"/>
</dbReference>
<keyword evidence="2 3" id="KW-0371">Homeobox</keyword>
<evidence type="ECO:0000313" key="6">
    <source>
        <dbReference type="EMBL" id="KAF6726146.1"/>
    </source>
</evidence>
<accession>A0A834CGD4</accession>
<evidence type="ECO:0000259" key="5">
    <source>
        <dbReference type="PROSITE" id="PS50071"/>
    </source>
</evidence>
<organism evidence="6 7">
    <name type="scientific">Oryzias melastigma</name>
    <name type="common">Marine medaka</name>
    <dbReference type="NCBI Taxonomy" id="30732"/>
    <lineage>
        <taxon>Eukaryota</taxon>
        <taxon>Metazoa</taxon>
        <taxon>Chordata</taxon>
        <taxon>Craniata</taxon>
        <taxon>Vertebrata</taxon>
        <taxon>Euteleostomi</taxon>
        <taxon>Actinopterygii</taxon>
        <taxon>Neopterygii</taxon>
        <taxon>Teleostei</taxon>
        <taxon>Neoteleostei</taxon>
        <taxon>Acanthomorphata</taxon>
        <taxon>Ovalentaria</taxon>
        <taxon>Atherinomorphae</taxon>
        <taxon>Beloniformes</taxon>
        <taxon>Adrianichthyidae</taxon>
        <taxon>Oryziinae</taxon>
        <taxon>Oryzias</taxon>
    </lineage>
</organism>
<dbReference type="Gene3D" id="1.10.10.60">
    <property type="entry name" value="Homeodomain-like"/>
    <property type="match status" value="1"/>
</dbReference>
<comment type="caution">
    <text evidence="6">The sequence shown here is derived from an EMBL/GenBank/DDBJ whole genome shotgun (WGS) entry which is preliminary data.</text>
</comment>
<evidence type="ECO:0000256" key="3">
    <source>
        <dbReference type="RuleBase" id="RU000682"/>
    </source>
</evidence>
<comment type="subcellular location">
    <subcellularLocation>
        <location evidence="1 2 3">Nucleus</location>
    </subcellularLocation>
</comment>
<evidence type="ECO:0000256" key="4">
    <source>
        <dbReference type="SAM" id="MobiDB-lite"/>
    </source>
</evidence>
<evidence type="ECO:0000313" key="7">
    <source>
        <dbReference type="Proteomes" id="UP000646548"/>
    </source>
</evidence>
<dbReference type="InterPro" id="IPR001356">
    <property type="entry name" value="HD"/>
</dbReference>
<protein>
    <submittedName>
        <fullName evidence="6">Homeobox protein vex1</fullName>
    </submittedName>
</protein>
<dbReference type="AlphaFoldDB" id="A0A834CGD4"/>
<evidence type="ECO:0000256" key="2">
    <source>
        <dbReference type="PROSITE-ProRule" id="PRU00108"/>
    </source>
</evidence>
<proteinExistence type="predicted"/>
<gene>
    <name evidence="6" type="ORF">FQA47_006393</name>
</gene>
<sequence length="328" mass="35176">MGGADSLEPRPNSLIETEWDVLITPVVKTEGGRKDLSFDLQGGAPLKAGGLGGGRPQTSWMSIRAEAEERSAAMRGHFSIEWMAQSSRPAAPPPPGPPGSESGPEACGTNAESLPGFYRRTNPGGSPGQEDASTKRRPGPETDLSTEEETSGYESEGSRSRSPSAHAEPAPSLSASPPAGRRPRTAFTAEQIHVLERAFKKNAYLGTQDKAELCRKLHLSDKQIRNWFQNRRMKLKRSVQDALAHACQASAASPFLHYPELQACRPGPYGRPPLVAVADAASYSPPPSLQYGGPLTGTSALSLDSFYPAVLLPPAHLRGSYPAYPQYY</sequence>
<keyword evidence="2 3" id="KW-0238">DNA-binding</keyword>
<dbReference type="SMART" id="SM00389">
    <property type="entry name" value="HOX"/>
    <property type="match status" value="1"/>
</dbReference>
<dbReference type="PANTHER" id="PTHR24333:SF5">
    <property type="entry name" value="VENT HOMEOBOX"/>
    <property type="match status" value="1"/>
</dbReference>
<feature type="region of interest" description="Disordered" evidence="4">
    <location>
        <begin position="85"/>
        <end position="183"/>
    </location>
</feature>
<feature type="DNA-binding region" description="Homeobox" evidence="2">
    <location>
        <begin position="180"/>
        <end position="239"/>
    </location>
</feature>
<dbReference type="Pfam" id="PF00046">
    <property type="entry name" value="Homeodomain"/>
    <property type="match status" value="1"/>
</dbReference>
<dbReference type="PANTHER" id="PTHR24333">
    <property type="entry name" value="HOMEO BOX HB9 LIKE A-RELATED"/>
    <property type="match status" value="1"/>
</dbReference>
<dbReference type="InterPro" id="IPR050848">
    <property type="entry name" value="Homeobox_TF"/>
</dbReference>
<feature type="compositionally biased region" description="Low complexity" evidence="4">
    <location>
        <begin position="152"/>
        <end position="179"/>
    </location>
</feature>
<dbReference type="Proteomes" id="UP000646548">
    <property type="component" value="Unassembled WGS sequence"/>
</dbReference>
<name>A0A834CGD4_ORYME</name>
<evidence type="ECO:0000256" key="1">
    <source>
        <dbReference type="ARBA" id="ARBA00004123"/>
    </source>
</evidence>
<feature type="domain" description="Homeobox" evidence="5">
    <location>
        <begin position="178"/>
        <end position="238"/>
    </location>
</feature>
<dbReference type="CDD" id="cd00086">
    <property type="entry name" value="homeodomain"/>
    <property type="match status" value="1"/>
</dbReference>
<dbReference type="EMBL" id="WKFB01000343">
    <property type="protein sequence ID" value="KAF6726146.1"/>
    <property type="molecule type" value="Genomic_DNA"/>
</dbReference>
<reference evidence="6" key="1">
    <citation type="journal article" name="BMC Genomics">
        <title>Long-read sequencing and de novo genome assembly of marine medaka (Oryzias melastigma).</title>
        <authorList>
            <person name="Liang P."/>
            <person name="Saqib H.S.A."/>
            <person name="Ni X."/>
            <person name="Shen Y."/>
        </authorList>
    </citation>
    <scope>NUCLEOTIDE SEQUENCE</scope>
    <source>
        <strain evidence="6">Bigg-433</strain>
    </source>
</reference>
<dbReference type="InterPro" id="IPR009057">
    <property type="entry name" value="Homeodomain-like_sf"/>
</dbReference>
<dbReference type="GO" id="GO:0003677">
    <property type="term" value="F:DNA binding"/>
    <property type="evidence" value="ECO:0007669"/>
    <property type="project" value="UniProtKB-UniRule"/>
</dbReference>